<proteinExistence type="predicted"/>
<dbReference type="Proteomes" id="UP000829447">
    <property type="component" value="Linkage Group LG24"/>
</dbReference>
<dbReference type="EMBL" id="CM040477">
    <property type="protein sequence ID" value="MCI4392900.1"/>
    <property type="molecule type" value="Genomic_DNA"/>
</dbReference>
<reference evidence="1 2" key="1">
    <citation type="journal article" date="2022" name="bioRxiv">
        <title>An ancient truncated duplication of the anti-Mullerian hormone receptor type 2 gene is a potential conserved master sex determinant in the Pangasiidae catfish family.</title>
        <authorList>
            <person name="Wen M."/>
            <person name="Pan Q."/>
            <person name="Jouanno E."/>
            <person name="Montfort J."/>
            <person name="Zahm M."/>
            <person name="Cabau C."/>
            <person name="Klopp C."/>
            <person name="Iampietro C."/>
            <person name="Roques C."/>
            <person name="Bouchez O."/>
            <person name="Castinel A."/>
            <person name="Donnadieu C."/>
            <person name="Parrinello H."/>
            <person name="Poncet C."/>
            <person name="Belmonte E."/>
            <person name="Gautier V."/>
            <person name="Avarre J.-C."/>
            <person name="Dugue R."/>
            <person name="Gustiano R."/>
            <person name="Ha T.T.T."/>
            <person name="Campet M."/>
            <person name="Sriphairoj K."/>
            <person name="Ribolli J."/>
            <person name="de Almeida F.L."/>
            <person name="Desvignes T."/>
            <person name="Postlethwait J.H."/>
            <person name="Bucao C.F."/>
            <person name="Robinson-Rechavi M."/>
            <person name="Bobe J."/>
            <person name="Herpin A."/>
            <person name="Guiguen Y."/>
        </authorList>
    </citation>
    <scope>NUCLEOTIDE SEQUENCE [LARGE SCALE GENOMIC DNA]</scope>
    <source>
        <strain evidence="1">YG-Dec2019</strain>
    </source>
</reference>
<sequence>MVLNPERIPENWEYVVDGTPVHLTRSHVREIYSSQFSELHVFRDGRKAWRR</sequence>
<accession>A0ACC5XNW9</accession>
<name>A0ACC5XNW9_PANGG</name>
<organism evidence="1 2">
    <name type="scientific">Pangasianodon gigas</name>
    <name type="common">Mekong giant catfish</name>
    <name type="synonym">Pangasius gigas</name>
    <dbReference type="NCBI Taxonomy" id="30993"/>
    <lineage>
        <taxon>Eukaryota</taxon>
        <taxon>Metazoa</taxon>
        <taxon>Chordata</taxon>
        <taxon>Craniata</taxon>
        <taxon>Vertebrata</taxon>
        <taxon>Euteleostomi</taxon>
        <taxon>Actinopterygii</taxon>
        <taxon>Neopterygii</taxon>
        <taxon>Teleostei</taxon>
        <taxon>Ostariophysi</taxon>
        <taxon>Siluriformes</taxon>
        <taxon>Pangasiidae</taxon>
        <taxon>Pangasianodon</taxon>
    </lineage>
</organism>
<keyword evidence="2" id="KW-1185">Reference proteome</keyword>
<protein>
    <submittedName>
        <fullName evidence="1">Uncharacterized protein</fullName>
    </submittedName>
</protein>
<comment type="caution">
    <text evidence="1">The sequence shown here is derived from an EMBL/GenBank/DDBJ whole genome shotgun (WGS) entry which is preliminary data.</text>
</comment>
<gene>
    <name evidence="1" type="ORF">PGIGA_G00151230</name>
</gene>
<evidence type="ECO:0000313" key="2">
    <source>
        <dbReference type="Proteomes" id="UP000829447"/>
    </source>
</evidence>
<evidence type="ECO:0000313" key="1">
    <source>
        <dbReference type="EMBL" id="MCI4392900.1"/>
    </source>
</evidence>